<evidence type="ECO:0000256" key="3">
    <source>
        <dbReference type="ARBA" id="ARBA00023163"/>
    </source>
</evidence>
<evidence type="ECO:0000259" key="4">
    <source>
        <dbReference type="PROSITE" id="PS50949"/>
    </source>
</evidence>
<keyword evidence="6" id="KW-1185">Reference proteome</keyword>
<dbReference type="GO" id="GO:0003677">
    <property type="term" value="F:DNA binding"/>
    <property type="evidence" value="ECO:0007669"/>
    <property type="project" value="UniProtKB-KW"/>
</dbReference>
<dbReference type="PANTHER" id="PTHR43537">
    <property type="entry name" value="TRANSCRIPTIONAL REGULATOR, GNTR FAMILY"/>
    <property type="match status" value="1"/>
</dbReference>
<sequence length="237" mass="25993">MSDRENLQERAYVFLRDAIVSGELEDGSQHSIYQLAEQLEMSRTPVRDAVIQLAEAGFVTVQRNRGFRVHGPTVERLRDIFELRLLLEVPATFYAAASGGDELPEKLRTATSGMTTALAEGDILGYLLHDRAFHEHIASAVGNRRLSSTLEGLREVVRDPGASSSFGVRDPGTVIEEHEAIARAIAQGDSRRSAEAMREHLVLTGTVLMDRLAQSRGESADPDWSTRLAGAFAHQGV</sequence>
<dbReference type="AlphaFoldDB" id="A0A941E8W7"/>
<dbReference type="InterPro" id="IPR011711">
    <property type="entry name" value="GntR_C"/>
</dbReference>
<dbReference type="SMART" id="SM00895">
    <property type="entry name" value="FCD"/>
    <property type="match status" value="1"/>
</dbReference>
<dbReference type="InterPro" id="IPR000524">
    <property type="entry name" value="Tscrpt_reg_HTH_GntR"/>
</dbReference>
<reference evidence="5" key="1">
    <citation type="submission" date="2021-04" db="EMBL/GenBank/DDBJ databases">
        <title>Genome based classification of Actinospica acidithermotolerans sp. nov., an actinobacterium isolated from an Indonesian hot spring.</title>
        <authorList>
            <person name="Kusuma A.B."/>
            <person name="Putra K.E."/>
            <person name="Nafisah S."/>
            <person name="Loh J."/>
            <person name="Nouioui I."/>
            <person name="Goodfellow M."/>
        </authorList>
    </citation>
    <scope>NUCLEOTIDE SEQUENCE</scope>
    <source>
        <strain evidence="5">MGRD01-02</strain>
    </source>
</reference>
<evidence type="ECO:0000313" key="5">
    <source>
        <dbReference type="EMBL" id="MBR7825685.1"/>
    </source>
</evidence>
<dbReference type="Pfam" id="PF00392">
    <property type="entry name" value="GntR"/>
    <property type="match status" value="1"/>
</dbReference>
<dbReference type="PROSITE" id="PS50949">
    <property type="entry name" value="HTH_GNTR"/>
    <property type="match status" value="1"/>
</dbReference>
<proteinExistence type="predicted"/>
<dbReference type="Proteomes" id="UP000676325">
    <property type="component" value="Unassembled WGS sequence"/>
</dbReference>
<feature type="domain" description="HTH gntR-type" evidence="4">
    <location>
        <begin position="5"/>
        <end position="72"/>
    </location>
</feature>
<dbReference type="InterPro" id="IPR008920">
    <property type="entry name" value="TF_FadR/GntR_C"/>
</dbReference>
<evidence type="ECO:0000256" key="1">
    <source>
        <dbReference type="ARBA" id="ARBA00023015"/>
    </source>
</evidence>
<dbReference type="SUPFAM" id="SSF46785">
    <property type="entry name" value="Winged helix' DNA-binding domain"/>
    <property type="match status" value="1"/>
</dbReference>
<dbReference type="InterPro" id="IPR036388">
    <property type="entry name" value="WH-like_DNA-bd_sf"/>
</dbReference>
<dbReference type="RefSeq" id="WP_212516839.1">
    <property type="nucleotide sequence ID" value="NZ_JAGSOH010000008.1"/>
</dbReference>
<keyword evidence="1" id="KW-0805">Transcription regulation</keyword>
<gene>
    <name evidence="5" type="ORF">KDK95_05150</name>
</gene>
<dbReference type="InterPro" id="IPR036390">
    <property type="entry name" value="WH_DNA-bd_sf"/>
</dbReference>
<accession>A0A941E8W7</accession>
<organism evidence="5 6">
    <name type="scientific">Actinospica acidithermotolerans</name>
    <dbReference type="NCBI Taxonomy" id="2828514"/>
    <lineage>
        <taxon>Bacteria</taxon>
        <taxon>Bacillati</taxon>
        <taxon>Actinomycetota</taxon>
        <taxon>Actinomycetes</taxon>
        <taxon>Catenulisporales</taxon>
        <taxon>Actinospicaceae</taxon>
        <taxon>Actinospica</taxon>
    </lineage>
</organism>
<comment type="caution">
    <text evidence="5">The sequence shown here is derived from an EMBL/GenBank/DDBJ whole genome shotgun (WGS) entry which is preliminary data.</text>
</comment>
<dbReference type="EMBL" id="JAGSOH010000008">
    <property type="protein sequence ID" value="MBR7825685.1"/>
    <property type="molecule type" value="Genomic_DNA"/>
</dbReference>
<dbReference type="GO" id="GO:0003700">
    <property type="term" value="F:DNA-binding transcription factor activity"/>
    <property type="evidence" value="ECO:0007669"/>
    <property type="project" value="InterPro"/>
</dbReference>
<dbReference type="Pfam" id="PF07729">
    <property type="entry name" value="FCD"/>
    <property type="match status" value="1"/>
</dbReference>
<dbReference type="SUPFAM" id="SSF48008">
    <property type="entry name" value="GntR ligand-binding domain-like"/>
    <property type="match status" value="1"/>
</dbReference>
<dbReference type="SMART" id="SM00345">
    <property type="entry name" value="HTH_GNTR"/>
    <property type="match status" value="1"/>
</dbReference>
<keyword evidence="3" id="KW-0804">Transcription</keyword>
<dbReference type="PANTHER" id="PTHR43537:SF5">
    <property type="entry name" value="UXU OPERON TRANSCRIPTIONAL REGULATOR"/>
    <property type="match status" value="1"/>
</dbReference>
<protein>
    <submittedName>
        <fullName evidence="5">GntR family transcriptional regulator</fullName>
    </submittedName>
</protein>
<dbReference type="Gene3D" id="1.20.120.530">
    <property type="entry name" value="GntR ligand-binding domain-like"/>
    <property type="match status" value="1"/>
</dbReference>
<keyword evidence="2" id="KW-0238">DNA-binding</keyword>
<evidence type="ECO:0000256" key="2">
    <source>
        <dbReference type="ARBA" id="ARBA00023125"/>
    </source>
</evidence>
<dbReference type="Gene3D" id="1.10.10.10">
    <property type="entry name" value="Winged helix-like DNA-binding domain superfamily/Winged helix DNA-binding domain"/>
    <property type="match status" value="1"/>
</dbReference>
<evidence type="ECO:0000313" key="6">
    <source>
        <dbReference type="Proteomes" id="UP000676325"/>
    </source>
</evidence>
<name>A0A941E8W7_9ACTN</name>
<dbReference type="CDD" id="cd07377">
    <property type="entry name" value="WHTH_GntR"/>
    <property type="match status" value="1"/>
</dbReference>